<organism evidence="8 9">
    <name type="scientific">Leptospirillum ferrooxidans (strain C2-3)</name>
    <dbReference type="NCBI Taxonomy" id="1162668"/>
    <lineage>
        <taxon>Bacteria</taxon>
        <taxon>Pseudomonadati</taxon>
        <taxon>Nitrospirota</taxon>
        <taxon>Nitrospiria</taxon>
        <taxon>Nitrospirales</taxon>
        <taxon>Nitrospiraceae</taxon>
        <taxon>Leptospirillum</taxon>
    </lineage>
</organism>
<protein>
    <submittedName>
        <fullName evidence="8">Putative flagellar biosynthesis protein</fullName>
    </submittedName>
</protein>
<feature type="transmembrane region" description="Helical" evidence="7">
    <location>
        <begin position="16"/>
        <end position="35"/>
    </location>
</feature>
<dbReference type="GO" id="GO:0005886">
    <property type="term" value="C:plasma membrane"/>
    <property type="evidence" value="ECO:0007669"/>
    <property type="project" value="UniProtKB-SubCell"/>
</dbReference>
<reference evidence="8 9" key="1">
    <citation type="journal article" date="2012" name="J. Bacteriol.">
        <title>Complete Genome Sequence of Leptospirillum ferrooxidans Strain C2-3, Isolated from a Fresh Volcanic Ash Deposit on the Island of Miyake, Japan.</title>
        <authorList>
            <person name="Fujimura R."/>
            <person name="Sato Y."/>
            <person name="Nishizawa T."/>
            <person name="Oshima K."/>
            <person name="Kim S.-W."/>
            <person name="Hattori M."/>
            <person name="Kamijo T."/>
            <person name="Ohta H."/>
        </authorList>
    </citation>
    <scope>NUCLEOTIDE SEQUENCE [LARGE SCALE GENOMIC DNA]</scope>
    <source>
        <strain evidence="8 9">C2-3</strain>
    </source>
</reference>
<dbReference type="eggNOG" id="COG1684">
    <property type="taxonomic scope" value="Bacteria"/>
</dbReference>
<dbReference type="Proteomes" id="UP000007382">
    <property type="component" value="Chromosome"/>
</dbReference>
<gene>
    <name evidence="8" type="primary">fliR</name>
    <name evidence="8" type="ordered locus">LFE_0284</name>
</gene>
<feature type="transmembrane region" description="Helical" evidence="7">
    <location>
        <begin position="220"/>
        <end position="241"/>
    </location>
</feature>
<dbReference type="PANTHER" id="PTHR30065:SF1">
    <property type="entry name" value="SURFACE PRESENTATION OF ANTIGENS PROTEIN SPAR"/>
    <property type="match status" value="1"/>
</dbReference>
<dbReference type="InterPro" id="IPR002010">
    <property type="entry name" value="T3SS_IM_R"/>
</dbReference>
<comment type="subcellular location">
    <subcellularLocation>
        <location evidence="1">Cell membrane</location>
        <topology evidence="1">Multi-pass membrane protein</topology>
    </subcellularLocation>
</comment>
<evidence type="ECO:0000256" key="7">
    <source>
        <dbReference type="SAM" id="Phobius"/>
    </source>
</evidence>
<keyword evidence="8" id="KW-0969">Cilium</keyword>
<feature type="transmembrane region" description="Helical" evidence="7">
    <location>
        <begin position="186"/>
        <end position="208"/>
    </location>
</feature>
<name>I0IL57_LEPFC</name>
<keyword evidence="8" id="KW-0966">Cell projection</keyword>
<proteinExistence type="inferred from homology"/>
<keyword evidence="4 7" id="KW-0812">Transmembrane</keyword>
<dbReference type="GO" id="GO:0006605">
    <property type="term" value="P:protein targeting"/>
    <property type="evidence" value="ECO:0007669"/>
    <property type="project" value="InterPro"/>
</dbReference>
<dbReference type="Pfam" id="PF01311">
    <property type="entry name" value="Bac_export_1"/>
    <property type="match status" value="1"/>
</dbReference>
<feature type="transmembrane region" description="Helical" evidence="7">
    <location>
        <begin position="42"/>
        <end position="60"/>
    </location>
</feature>
<evidence type="ECO:0000256" key="1">
    <source>
        <dbReference type="ARBA" id="ARBA00004651"/>
    </source>
</evidence>
<dbReference type="PANTHER" id="PTHR30065">
    <property type="entry name" value="FLAGELLAR BIOSYNTHETIC PROTEIN FLIR"/>
    <property type="match status" value="1"/>
</dbReference>
<evidence type="ECO:0000256" key="2">
    <source>
        <dbReference type="ARBA" id="ARBA00009772"/>
    </source>
</evidence>
<reference evidence="9" key="2">
    <citation type="submission" date="2012-03" db="EMBL/GenBank/DDBJ databases">
        <title>The complete genome sequence of the pioneer microbe on fresh volcanic deposit, Leptospirillum ferrooxidans strain C2-3.</title>
        <authorList>
            <person name="Fujimura R."/>
            <person name="Sato Y."/>
            <person name="Nishizawa T."/>
            <person name="Nanba K."/>
            <person name="Oshima K."/>
            <person name="Hattori M."/>
            <person name="Kamijo T."/>
            <person name="Ohta H."/>
        </authorList>
    </citation>
    <scope>NUCLEOTIDE SEQUENCE [LARGE SCALE GENOMIC DNA]</scope>
    <source>
        <strain evidence="9">C2-3</strain>
    </source>
</reference>
<evidence type="ECO:0000313" key="9">
    <source>
        <dbReference type="Proteomes" id="UP000007382"/>
    </source>
</evidence>
<comment type="similarity">
    <text evidence="2">Belongs to the FliR/MopE/SpaR family.</text>
</comment>
<dbReference type="PRINTS" id="PR00953">
    <property type="entry name" value="TYPE3IMRPROT"/>
</dbReference>
<dbReference type="RefSeq" id="WP_014448499.1">
    <property type="nucleotide sequence ID" value="NC_017094.1"/>
</dbReference>
<dbReference type="HOGENOM" id="CLU_063626_3_0_0"/>
<accession>I0IL57</accession>
<dbReference type="KEGG" id="lfc:LFE_0284"/>
<dbReference type="AlphaFoldDB" id="I0IL57"/>
<evidence type="ECO:0000256" key="6">
    <source>
        <dbReference type="ARBA" id="ARBA00023136"/>
    </source>
</evidence>
<dbReference type="EMBL" id="AP012342">
    <property type="protein sequence ID" value="BAM06006.1"/>
    <property type="molecule type" value="Genomic_DNA"/>
</dbReference>
<keyword evidence="3" id="KW-1003">Cell membrane</keyword>
<keyword evidence="9" id="KW-1185">Reference proteome</keyword>
<evidence type="ECO:0000256" key="4">
    <source>
        <dbReference type="ARBA" id="ARBA00022692"/>
    </source>
</evidence>
<evidence type="ECO:0000256" key="3">
    <source>
        <dbReference type="ARBA" id="ARBA00022475"/>
    </source>
</evidence>
<keyword evidence="6 7" id="KW-0472">Membrane</keyword>
<dbReference type="STRING" id="1162668.LFE_0284"/>
<evidence type="ECO:0000313" key="8">
    <source>
        <dbReference type="EMBL" id="BAM06006.1"/>
    </source>
</evidence>
<keyword evidence="8" id="KW-0282">Flagellum</keyword>
<sequence length="266" mass="28705">MNLLQTLAGWNPRDPVTFMLILSRVSGMVVSMPILSSRAIPVKIKALVSMALAFLMFPLVRRDMTPYQGAFSSWLIGLFSEFATGIAIGFSAYLIFSAVALAGEMAGVQVGFGIVDVINPLGLAEVPLLGTFQNSVAFLVFLATNAQYAMIWGLAESFRWVPLGGGNFGPFFFEGYLSLFGRFVELGFVLASPFLVGGIVLNLVMGFLSKMMPQLNLLTLGFPLLLLGGLVLFMASLPFFGSVVEHAFSRMESNLPDLLKLLGSHG</sequence>
<dbReference type="PATRIC" id="fig|1162668.3.peg.327"/>
<feature type="transmembrane region" description="Helical" evidence="7">
    <location>
        <begin position="72"/>
        <end position="96"/>
    </location>
</feature>
<keyword evidence="5 7" id="KW-1133">Transmembrane helix</keyword>
<evidence type="ECO:0000256" key="5">
    <source>
        <dbReference type="ARBA" id="ARBA00022989"/>
    </source>
</evidence>